<evidence type="ECO:0000313" key="1">
    <source>
        <dbReference type="EMBL" id="MFD2874062.1"/>
    </source>
</evidence>
<accession>A0ABW5YFF8</accession>
<sequence length="187" mass="21669">MKVDSKHIANLFVEIKSLLDGIDQVFREGEYVEEGISSIAENIKTMLSAFTIDNMTPVTAETKKEHYFIQAQERLMDKRDAGVGLTPEENVLFFQARFYITLKKQAAKQELPINCHQADLETYLENEVICNTPYESYFNTDFNHTMYQTIKLVAREIMAHRKKHPQITMAFDKPSDQQKSKNLIDII</sequence>
<dbReference type="EMBL" id="JBHUPD010000003">
    <property type="protein sequence ID" value="MFD2874062.1"/>
    <property type="molecule type" value="Genomic_DNA"/>
</dbReference>
<protein>
    <recommendedName>
        <fullName evidence="3">RteC protein</fullName>
    </recommendedName>
</protein>
<organism evidence="1 2">
    <name type="scientific">Mucilaginibacter ximonensis</name>
    <dbReference type="NCBI Taxonomy" id="538021"/>
    <lineage>
        <taxon>Bacteria</taxon>
        <taxon>Pseudomonadati</taxon>
        <taxon>Bacteroidota</taxon>
        <taxon>Sphingobacteriia</taxon>
        <taxon>Sphingobacteriales</taxon>
        <taxon>Sphingobacteriaceae</taxon>
        <taxon>Mucilaginibacter</taxon>
    </lineage>
</organism>
<name>A0ABW5YFF8_9SPHI</name>
<comment type="caution">
    <text evidence="1">The sequence shown here is derived from an EMBL/GenBank/DDBJ whole genome shotgun (WGS) entry which is preliminary data.</text>
</comment>
<evidence type="ECO:0000313" key="2">
    <source>
        <dbReference type="Proteomes" id="UP001597557"/>
    </source>
</evidence>
<gene>
    <name evidence="1" type="ORF">ACFS5N_16385</name>
</gene>
<keyword evidence="2" id="KW-1185">Reference proteome</keyword>
<dbReference type="RefSeq" id="WP_377188000.1">
    <property type="nucleotide sequence ID" value="NZ_JBHUPD010000003.1"/>
</dbReference>
<proteinExistence type="predicted"/>
<evidence type="ECO:0008006" key="3">
    <source>
        <dbReference type="Google" id="ProtNLM"/>
    </source>
</evidence>
<reference evidence="2" key="1">
    <citation type="journal article" date="2019" name="Int. J. Syst. Evol. Microbiol.">
        <title>The Global Catalogue of Microorganisms (GCM) 10K type strain sequencing project: providing services to taxonomists for standard genome sequencing and annotation.</title>
        <authorList>
            <consortium name="The Broad Institute Genomics Platform"/>
            <consortium name="The Broad Institute Genome Sequencing Center for Infectious Disease"/>
            <person name="Wu L."/>
            <person name="Ma J."/>
        </authorList>
    </citation>
    <scope>NUCLEOTIDE SEQUENCE [LARGE SCALE GENOMIC DNA]</scope>
    <source>
        <strain evidence="2">KCTC 22437</strain>
    </source>
</reference>
<dbReference type="Proteomes" id="UP001597557">
    <property type="component" value="Unassembled WGS sequence"/>
</dbReference>